<organism evidence="1 2">
    <name type="scientific">Lactobacillus hamsteri DSM 5661 = JCM 6256</name>
    <dbReference type="NCBI Taxonomy" id="1423754"/>
    <lineage>
        <taxon>Bacteria</taxon>
        <taxon>Bacillati</taxon>
        <taxon>Bacillota</taxon>
        <taxon>Bacilli</taxon>
        <taxon>Lactobacillales</taxon>
        <taxon>Lactobacillaceae</taxon>
        <taxon>Lactobacillus</taxon>
    </lineage>
</organism>
<sequence>MNKFGLGLFLGATAGFVLSLLKDENGNRFGKQLKEDVQGMEDAAGSLADGINKAKKASQDLQLAMPAAQRAINDISDDVANYQTHTANIMENIEYQAKKISEADSDSKKN</sequence>
<dbReference type="RefSeq" id="WP_025080403.1">
    <property type="nucleotide sequence ID" value="NZ_AZGI01000059.1"/>
</dbReference>
<keyword evidence="2" id="KW-1185">Reference proteome</keyword>
<dbReference type="Proteomes" id="UP000051223">
    <property type="component" value="Unassembled WGS sequence"/>
</dbReference>
<dbReference type="EMBL" id="AZGI01000059">
    <property type="protein sequence ID" value="KRM37933.1"/>
    <property type="molecule type" value="Genomic_DNA"/>
</dbReference>
<evidence type="ECO:0008006" key="3">
    <source>
        <dbReference type="Google" id="ProtNLM"/>
    </source>
</evidence>
<dbReference type="OrthoDB" id="2323356at2"/>
<evidence type="ECO:0000313" key="2">
    <source>
        <dbReference type="Proteomes" id="UP000051223"/>
    </source>
</evidence>
<comment type="caution">
    <text evidence="1">The sequence shown here is derived from an EMBL/GenBank/DDBJ whole genome shotgun (WGS) entry which is preliminary data.</text>
</comment>
<dbReference type="PATRIC" id="fig|1423754.3.peg.1552"/>
<dbReference type="STRING" id="1423754.FC39_GL001507"/>
<accession>A0A0R1Y777</accession>
<protein>
    <recommendedName>
        <fullName evidence="3">Tropomyosin</fullName>
    </recommendedName>
</protein>
<reference evidence="1 2" key="1">
    <citation type="journal article" date="2015" name="Genome Announc.">
        <title>Expanding the biotechnology potential of lactobacilli through comparative genomics of 213 strains and associated genera.</title>
        <authorList>
            <person name="Sun Z."/>
            <person name="Harris H.M."/>
            <person name="McCann A."/>
            <person name="Guo C."/>
            <person name="Argimon S."/>
            <person name="Zhang W."/>
            <person name="Yang X."/>
            <person name="Jeffery I.B."/>
            <person name="Cooney J.C."/>
            <person name="Kagawa T.F."/>
            <person name="Liu W."/>
            <person name="Song Y."/>
            <person name="Salvetti E."/>
            <person name="Wrobel A."/>
            <person name="Rasinkangas P."/>
            <person name="Parkhill J."/>
            <person name="Rea M.C."/>
            <person name="O'Sullivan O."/>
            <person name="Ritari J."/>
            <person name="Douillard F.P."/>
            <person name="Paul Ross R."/>
            <person name="Yang R."/>
            <person name="Briner A.E."/>
            <person name="Felis G.E."/>
            <person name="de Vos W.M."/>
            <person name="Barrangou R."/>
            <person name="Klaenhammer T.R."/>
            <person name="Caufield P.W."/>
            <person name="Cui Y."/>
            <person name="Zhang H."/>
            <person name="O'Toole P.W."/>
        </authorList>
    </citation>
    <scope>NUCLEOTIDE SEQUENCE [LARGE SCALE GENOMIC DNA]</scope>
    <source>
        <strain evidence="1 2">DSM 5661</strain>
    </source>
</reference>
<dbReference type="AlphaFoldDB" id="A0A0R1Y777"/>
<dbReference type="eggNOG" id="ENOG5030A3W">
    <property type="taxonomic scope" value="Bacteria"/>
</dbReference>
<evidence type="ECO:0000313" key="1">
    <source>
        <dbReference type="EMBL" id="KRM37933.1"/>
    </source>
</evidence>
<name>A0A0R1Y777_9LACO</name>
<proteinExistence type="predicted"/>
<gene>
    <name evidence="1" type="ORF">FC39_GL001507</name>
</gene>